<evidence type="ECO:0000313" key="1">
    <source>
        <dbReference type="EMBL" id="MBB3836999.1"/>
    </source>
</evidence>
<comment type="caution">
    <text evidence="1">The sequence shown here is derived from an EMBL/GenBank/DDBJ whole genome shotgun (WGS) entry which is preliminary data.</text>
</comment>
<protein>
    <recommendedName>
        <fullName evidence="3">Lipoprotein</fullName>
    </recommendedName>
</protein>
<dbReference type="PROSITE" id="PS51257">
    <property type="entry name" value="PROKAR_LIPOPROTEIN"/>
    <property type="match status" value="1"/>
</dbReference>
<dbReference type="EMBL" id="JACIBY010000002">
    <property type="protein sequence ID" value="MBB3836999.1"/>
    <property type="molecule type" value="Genomic_DNA"/>
</dbReference>
<accession>A0A7W6ENX7</accession>
<dbReference type="RefSeq" id="WP_183971777.1">
    <property type="nucleotide sequence ID" value="NZ_JACIBY010000002.1"/>
</dbReference>
<gene>
    <name evidence="1" type="ORF">FHS57_000993</name>
</gene>
<evidence type="ECO:0000313" key="2">
    <source>
        <dbReference type="Proteomes" id="UP000541352"/>
    </source>
</evidence>
<sequence length="124" mass="14024">MYKSLLLALVSVGLLASCGNSEELERLRKENTDLKAQLDLLNAAKKPKYILKLKLKQASFSLSVKKHIRNAINAIEFELPVDKDFYDSVSEGTEIVDKFRFGSLVLYGTLGDWEMTVKGKEIRE</sequence>
<proteinExistence type="predicted"/>
<organism evidence="1 2">
    <name type="scientific">Runella defluvii</name>
    <dbReference type="NCBI Taxonomy" id="370973"/>
    <lineage>
        <taxon>Bacteria</taxon>
        <taxon>Pseudomonadati</taxon>
        <taxon>Bacteroidota</taxon>
        <taxon>Cytophagia</taxon>
        <taxon>Cytophagales</taxon>
        <taxon>Spirosomataceae</taxon>
        <taxon>Runella</taxon>
    </lineage>
</organism>
<evidence type="ECO:0008006" key="3">
    <source>
        <dbReference type="Google" id="ProtNLM"/>
    </source>
</evidence>
<name>A0A7W6ENX7_9BACT</name>
<dbReference type="Proteomes" id="UP000541352">
    <property type="component" value="Unassembled WGS sequence"/>
</dbReference>
<reference evidence="1 2" key="1">
    <citation type="submission" date="2020-08" db="EMBL/GenBank/DDBJ databases">
        <title>Genomic Encyclopedia of Type Strains, Phase IV (KMG-IV): sequencing the most valuable type-strain genomes for metagenomic binning, comparative biology and taxonomic classification.</title>
        <authorList>
            <person name="Goeker M."/>
        </authorList>
    </citation>
    <scope>NUCLEOTIDE SEQUENCE [LARGE SCALE GENOMIC DNA]</scope>
    <source>
        <strain evidence="1 2">DSM 17976</strain>
    </source>
</reference>
<dbReference type="AlphaFoldDB" id="A0A7W6ENX7"/>
<keyword evidence="2" id="KW-1185">Reference proteome</keyword>